<accession>A0A6I1PM26</accession>
<sequence length="65" mass="7434">MYFLDSDLRGPLADYTFDYRRQRAEKGAASSDESARAKQPNWVARALGAMAPRTLDRLRTEGRTR</sequence>
<dbReference type="RefSeq" id="WP_084598383.1">
    <property type="nucleotide sequence ID" value="NZ_JACHDF010000001.1"/>
</dbReference>
<protein>
    <submittedName>
        <fullName evidence="1">Uncharacterized protein</fullName>
    </submittedName>
</protein>
<name>A0A6I1PM26_PARAM</name>
<proteinExistence type="predicted"/>
<comment type="caution">
    <text evidence="1">The sequence shown here is derived from an EMBL/GenBank/DDBJ whole genome shotgun (WGS) entry which is preliminary data.</text>
</comment>
<keyword evidence="2" id="KW-1185">Reference proteome</keyword>
<dbReference type="Proteomes" id="UP000592780">
    <property type="component" value="Unassembled WGS sequence"/>
</dbReference>
<organism evidence="1 2">
    <name type="scientific">Paraburkholderia atlantica</name>
    <dbReference type="NCBI Taxonomy" id="2654982"/>
    <lineage>
        <taxon>Bacteria</taxon>
        <taxon>Pseudomonadati</taxon>
        <taxon>Pseudomonadota</taxon>
        <taxon>Betaproteobacteria</taxon>
        <taxon>Burkholderiales</taxon>
        <taxon>Burkholderiaceae</taxon>
        <taxon>Paraburkholderia</taxon>
    </lineage>
</organism>
<evidence type="ECO:0000313" key="1">
    <source>
        <dbReference type="EMBL" id="MBB5423471.1"/>
    </source>
</evidence>
<gene>
    <name evidence="1" type="ORF">HDG40_001615</name>
</gene>
<dbReference type="AlphaFoldDB" id="A0A6I1PM26"/>
<reference evidence="1 2" key="1">
    <citation type="submission" date="2020-08" db="EMBL/GenBank/DDBJ databases">
        <title>Genomic Encyclopedia of Type Strains, Phase IV (KMG-V): Genome sequencing to study the core and pangenomes of soil and plant-associated prokaryotes.</title>
        <authorList>
            <person name="Whitman W."/>
        </authorList>
    </citation>
    <scope>NUCLEOTIDE SEQUENCE [LARGE SCALE GENOMIC DNA]</scope>
    <source>
        <strain evidence="1 2">JPY158</strain>
    </source>
</reference>
<dbReference type="EMBL" id="JACHDD010000003">
    <property type="protein sequence ID" value="MBB5423471.1"/>
    <property type="molecule type" value="Genomic_DNA"/>
</dbReference>
<evidence type="ECO:0000313" key="2">
    <source>
        <dbReference type="Proteomes" id="UP000592780"/>
    </source>
</evidence>